<dbReference type="Pfam" id="PF00924">
    <property type="entry name" value="MS_channel_2nd"/>
    <property type="match status" value="1"/>
</dbReference>
<accession>V4REE2</accession>
<dbReference type="GO" id="GO:0016020">
    <property type="term" value="C:membrane"/>
    <property type="evidence" value="ECO:0007669"/>
    <property type="project" value="UniProtKB-SubCell"/>
</dbReference>
<reference evidence="9 10" key="1">
    <citation type="journal article" date="2014" name="Genome Announc.">
        <title>Draft Genome Sequence of Lutibaculum baratangense Strain AMV1T, Isolated from a Mud Volcano in Andamans, India.</title>
        <authorList>
            <person name="Singh A."/>
            <person name="Sreenivas A."/>
            <person name="Sathyanarayana Reddy G."/>
            <person name="Pinnaka A.K."/>
            <person name="Shivaji S."/>
        </authorList>
    </citation>
    <scope>NUCLEOTIDE SEQUENCE [LARGE SCALE GENOMIC DNA]</scope>
    <source>
        <strain evidence="9 10">AMV1</strain>
    </source>
</reference>
<dbReference type="InterPro" id="IPR010920">
    <property type="entry name" value="LSM_dom_sf"/>
</dbReference>
<keyword evidence="4 6" id="KW-0472">Membrane</keyword>
<keyword evidence="3 6" id="KW-1133">Transmembrane helix</keyword>
<evidence type="ECO:0000256" key="5">
    <source>
        <dbReference type="SAM" id="MobiDB-lite"/>
    </source>
</evidence>
<feature type="domain" description="Mechanosensitive ion channel MscS" evidence="8">
    <location>
        <begin position="385"/>
        <end position="451"/>
    </location>
</feature>
<keyword evidence="7" id="KW-0732">Signal</keyword>
<dbReference type="OrthoDB" id="9792218at2"/>
<name>V4REE2_9HYPH</name>
<proteinExistence type="predicted"/>
<feature type="region of interest" description="Disordered" evidence="5">
    <location>
        <begin position="544"/>
        <end position="588"/>
    </location>
</feature>
<evidence type="ECO:0000256" key="6">
    <source>
        <dbReference type="SAM" id="Phobius"/>
    </source>
</evidence>
<feature type="signal peptide" evidence="7">
    <location>
        <begin position="1"/>
        <end position="23"/>
    </location>
</feature>
<feature type="transmembrane region" description="Helical" evidence="6">
    <location>
        <begin position="211"/>
        <end position="230"/>
    </location>
</feature>
<dbReference type="InterPro" id="IPR006685">
    <property type="entry name" value="MscS_channel_2nd"/>
</dbReference>
<evidence type="ECO:0000256" key="2">
    <source>
        <dbReference type="ARBA" id="ARBA00022692"/>
    </source>
</evidence>
<dbReference type="Gene3D" id="1.10.287.1260">
    <property type="match status" value="1"/>
</dbReference>
<evidence type="ECO:0000256" key="1">
    <source>
        <dbReference type="ARBA" id="ARBA00004370"/>
    </source>
</evidence>
<dbReference type="Proteomes" id="UP000017819">
    <property type="component" value="Unassembled WGS sequence"/>
</dbReference>
<protein>
    <recommendedName>
        <fullName evidence="8">Mechanosensitive ion channel MscS domain-containing protein</fullName>
    </recommendedName>
</protein>
<feature type="transmembrane region" description="Helical" evidence="6">
    <location>
        <begin position="340"/>
        <end position="357"/>
    </location>
</feature>
<dbReference type="STRING" id="631454.N177_2335"/>
<dbReference type="RefSeq" id="WP_023432464.1">
    <property type="nucleotide sequence ID" value="NZ_AWXZ01000031.1"/>
</dbReference>
<evidence type="ECO:0000256" key="4">
    <source>
        <dbReference type="ARBA" id="ARBA00023136"/>
    </source>
</evidence>
<organism evidence="9 10">
    <name type="scientific">Lutibaculum baratangense AMV1</name>
    <dbReference type="NCBI Taxonomy" id="631454"/>
    <lineage>
        <taxon>Bacteria</taxon>
        <taxon>Pseudomonadati</taxon>
        <taxon>Pseudomonadota</taxon>
        <taxon>Alphaproteobacteria</taxon>
        <taxon>Hyphomicrobiales</taxon>
        <taxon>Tepidamorphaceae</taxon>
        <taxon>Lutibaculum</taxon>
    </lineage>
</organism>
<evidence type="ECO:0000313" key="9">
    <source>
        <dbReference type="EMBL" id="ESR24501.1"/>
    </source>
</evidence>
<feature type="compositionally biased region" description="Basic and acidic residues" evidence="5">
    <location>
        <begin position="544"/>
        <end position="554"/>
    </location>
</feature>
<feature type="chain" id="PRO_5004725568" description="Mechanosensitive ion channel MscS domain-containing protein" evidence="7">
    <location>
        <begin position="24"/>
        <end position="588"/>
    </location>
</feature>
<dbReference type="GO" id="GO:0008381">
    <property type="term" value="F:mechanosensitive monoatomic ion channel activity"/>
    <property type="evidence" value="ECO:0007669"/>
    <property type="project" value="UniProtKB-ARBA"/>
</dbReference>
<dbReference type="SUPFAM" id="SSF50182">
    <property type="entry name" value="Sm-like ribonucleoproteins"/>
    <property type="match status" value="1"/>
</dbReference>
<dbReference type="PANTHER" id="PTHR30566:SF5">
    <property type="entry name" value="MECHANOSENSITIVE ION CHANNEL PROTEIN 1, MITOCHONDRIAL-RELATED"/>
    <property type="match status" value="1"/>
</dbReference>
<sequence>MPARAPLTRLVMTLLALVLFASAAWSQEAEEDPVYLVEDFNVGMPDFEVPHVRDTPQSAVEFFLDAADREAFADAAQILNLSHIPPEQQARRGPDLARKLVYLLESQSLIDWNRLPDVPDAQVTPDPAAANQSVSQPFSRRTIQLGTISDRGRPVPINLQRHRLPGGEMLWAFSPYTVGNVDRLYEVHGPGVLERWVRENLDKSDYGTIALWEWVVLAVLIGCALLLYLLTHRLMGLLPRVFDRDWAHAIIACCQRPVSWLTSAVVLLVAVKSLLPLDGVLTAHIDVFLVAVIFLLATWAVSRVAGTVATTLATRGPAADPDGEQLARTYQTNIAVMRRVVLFVAAVVGVGLLLSYLDVFDSIGMSLLASTGAFAVILGLAARPVLSGLVESVQIALTKPIEIGDVVEIGGHWGRVEDIRFMYSVVRTWTQQRVIVPHSHLLTEPFENWSKKDMTTSRVVELPVDLGTDLEALRNYCKELMTDDPRWLDSDREMNVVEVSTEAIKVWVWVTGRNATESWYLAADVREDLIGWLQRQEGLYLPHERHIVEREGDRAAGTTEEEQDPAAEEAQSAPESKSEPSEARTASA</sequence>
<evidence type="ECO:0000313" key="10">
    <source>
        <dbReference type="Proteomes" id="UP000017819"/>
    </source>
</evidence>
<keyword evidence="10" id="KW-1185">Reference proteome</keyword>
<comment type="caution">
    <text evidence="9">The sequence shown here is derived from an EMBL/GenBank/DDBJ whole genome shotgun (WGS) entry which is preliminary data.</text>
</comment>
<feature type="transmembrane region" description="Helical" evidence="6">
    <location>
        <begin position="363"/>
        <end position="382"/>
    </location>
</feature>
<dbReference type="InterPro" id="IPR023408">
    <property type="entry name" value="MscS_beta-dom_sf"/>
</dbReference>
<dbReference type="PANTHER" id="PTHR30566">
    <property type="entry name" value="YNAI-RELATED MECHANOSENSITIVE ION CHANNEL"/>
    <property type="match status" value="1"/>
</dbReference>
<evidence type="ECO:0000256" key="7">
    <source>
        <dbReference type="SAM" id="SignalP"/>
    </source>
</evidence>
<comment type="subcellular location">
    <subcellularLocation>
        <location evidence="1">Membrane</location>
    </subcellularLocation>
</comment>
<dbReference type="Gene3D" id="2.30.30.60">
    <property type="match status" value="1"/>
</dbReference>
<gene>
    <name evidence="9" type="ORF">N177_2335</name>
</gene>
<keyword evidence="2 6" id="KW-0812">Transmembrane</keyword>
<evidence type="ECO:0000259" key="8">
    <source>
        <dbReference type="Pfam" id="PF00924"/>
    </source>
</evidence>
<dbReference type="eggNOG" id="COG0668">
    <property type="taxonomic scope" value="Bacteria"/>
</dbReference>
<dbReference type="AlphaFoldDB" id="V4REE2"/>
<dbReference type="EMBL" id="AWXZ01000031">
    <property type="protein sequence ID" value="ESR24501.1"/>
    <property type="molecule type" value="Genomic_DNA"/>
</dbReference>
<feature type="transmembrane region" description="Helical" evidence="6">
    <location>
        <begin position="281"/>
        <end position="301"/>
    </location>
</feature>
<evidence type="ECO:0000256" key="3">
    <source>
        <dbReference type="ARBA" id="ARBA00022989"/>
    </source>
</evidence>